<accession>A0A9P6XQA4</accession>
<name>A0A9P6XQA4_9FUNG</name>
<dbReference type="Proteomes" id="UP000740926">
    <property type="component" value="Unassembled WGS sequence"/>
</dbReference>
<organism evidence="1 2">
    <name type="scientific">Rhizopus delemar</name>
    <dbReference type="NCBI Taxonomy" id="936053"/>
    <lineage>
        <taxon>Eukaryota</taxon>
        <taxon>Fungi</taxon>
        <taxon>Fungi incertae sedis</taxon>
        <taxon>Mucoromycota</taxon>
        <taxon>Mucoromycotina</taxon>
        <taxon>Mucoromycetes</taxon>
        <taxon>Mucorales</taxon>
        <taxon>Mucorineae</taxon>
        <taxon>Rhizopodaceae</taxon>
        <taxon>Rhizopus</taxon>
    </lineage>
</organism>
<dbReference type="EMBL" id="JAANIU010013846">
    <property type="protein sequence ID" value="KAG1529857.1"/>
    <property type="molecule type" value="Genomic_DNA"/>
</dbReference>
<dbReference type="AlphaFoldDB" id="A0A9P6XQA4"/>
<evidence type="ECO:0000313" key="1">
    <source>
        <dbReference type="EMBL" id="KAG1529857.1"/>
    </source>
</evidence>
<evidence type="ECO:0000313" key="2">
    <source>
        <dbReference type="Proteomes" id="UP000740926"/>
    </source>
</evidence>
<comment type="caution">
    <text evidence="1">The sequence shown here is derived from an EMBL/GenBank/DDBJ whole genome shotgun (WGS) entry which is preliminary data.</text>
</comment>
<proteinExistence type="predicted"/>
<gene>
    <name evidence="1" type="ORF">G6F50_017712</name>
</gene>
<keyword evidence="2" id="KW-1185">Reference proteome</keyword>
<sequence>MMYAWTRRADPGAALRVPYAASELEALPGGGRVAVSWLRTLLLWLGWCALCVALARPQQLGEAITPPQQGRQMMLAMDVPWIASPQPRRCWQTSSTAVPVIASAC</sequence>
<reference evidence="1 2" key="1">
    <citation type="journal article" date="2020" name="Microb. Genom.">
        <title>Genetic diversity of clinical and environmental Mucorales isolates obtained from an investigation of mucormycosis cases among solid organ transplant recipients.</title>
        <authorList>
            <person name="Nguyen M.H."/>
            <person name="Kaul D."/>
            <person name="Muto C."/>
            <person name="Cheng S.J."/>
            <person name="Richter R.A."/>
            <person name="Bruno V.M."/>
            <person name="Liu G."/>
            <person name="Beyhan S."/>
            <person name="Sundermann A.J."/>
            <person name="Mounaud S."/>
            <person name="Pasculle A.W."/>
            <person name="Nierman W.C."/>
            <person name="Driscoll E."/>
            <person name="Cumbie R."/>
            <person name="Clancy C.J."/>
            <person name="Dupont C.L."/>
        </authorList>
    </citation>
    <scope>NUCLEOTIDE SEQUENCE [LARGE SCALE GENOMIC DNA]</scope>
    <source>
        <strain evidence="1 2">GL24</strain>
    </source>
</reference>
<protein>
    <submittedName>
        <fullName evidence="1">Uncharacterized protein</fullName>
    </submittedName>
</protein>